<dbReference type="Proteomes" id="UP000676336">
    <property type="component" value="Unassembled WGS sequence"/>
</dbReference>
<name>A0A8S2UBM6_9BILA</name>
<evidence type="ECO:0000313" key="1">
    <source>
        <dbReference type="EMBL" id="CAF4324959.1"/>
    </source>
</evidence>
<accession>A0A8S2UBM6</accession>
<dbReference type="EMBL" id="CAJOBI010041184">
    <property type="protein sequence ID" value="CAF4324959.1"/>
    <property type="molecule type" value="Genomic_DNA"/>
</dbReference>
<comment type="caution">
    <text evidence="1">The sequence shown here is derived from an EMBL/GenBank/DDBJ whole genome shotgun (WGS) entry which is preliminary data.</text>
</comment>
<reference evidence="1" key="1">
    <citation type="submission" date="2021-02" db="EMBL/GenBank/DDBJ databases">
        <authorList>
            <person name="Nowell W R."/>
        </authorList>
    </citation>
    <scope>NUCLEOTIDE SEQUENCE</scope>
</reference>
<dbReference type="AlphaFoldDB" id="A0A8S2UBM6"/>
<evidence type="ECO:0000313" key="2">
    <source>
        <dbReference type="Proteomes" id="UP000676336"/>
    </source>
</evidence>
<protein>
    <submittedName>
        <fullName evidence="1">Uncharacterized protein</fullName>
    </submittedName>
</protein>
<gene>
    <name evidence="1" type="ORF">SMN809_LOCUS27119</name>
</gene>
<proteinExistence type="predicted"/>
<organism evidence="1 2">
    <name type="scientific">Rotaria magnacalcarata</name>
    <dbReference type="NCBI Taxonomy" id="392030"/>
    <lineage>
        <taxon>Eukaryota</taxon>
        <taxon>Metazoa</taxon>
        <taxon>Spiralia</taxon>
        <taxon>Gnathifera</taxon>
        <taxon>Rotifera</taxon>
        <taxon>Eurotatoria</taxon>
        <taxon>Bdelloidea</taxon>
        <taxon>Philodinida</taxon>
        <taxon>Philodinidae</taxon>
        <taxon>Rotaria</taxon>
    </lineage>
</organism>
<feature type="non-terminal residue" evidence="1">
    <location>
        <position position="52"/>
    </location>
</feature>
<sequence>MALLSNKYPNKIIDEQFNNILLKFNATEPLTLYNYFRWRQIVINSPIKEKLV</sequence>